<evidence type="ECO:0000256" key="4">
    <source>
        <dbReference type="ARBA" id="ARBA00022617"/>
    </source>
</evidence>
<comment type="cofactor">
    <cofactor evidence="1 9">
        <name>heme</name>
        <dbReference type="ChEBI" id="CHEBI:30413"/>
    </cofactor>
</comment>
<accession>A0AA86MGH1</accession>
<dbReference type="PRINTS" id="PR00465">
    <property type="entry name" value="EP450IV"/>
</dbReference>
<dbReference type="InterPro" id="IPR050121">
    <property type="entry name" value="Cytochrome_P450_monoxygenase"/>
</dbReference>
<keyword evidence="6" id="KW-0560">Oxidoreductase</keyword>
<evidence type="ECO:0000256" key="2">
    <source>
        <dbReference type="ARBA" id="ARBA00005179"/>
    </source>
</evidence>
<gene>
    <name evidence="10" type="primary">CYP5139G8</name>
</gene>
<evidence type="ECO:0000256" key="3">
    <source>
        <dbReference type="ARBA" id="ARBA00010617"/>
    </source>
</evidence>
<dbReference type="AlphaFoldDB" id="A0AA86MGH1"/>
<name>A0AA86MGH1_TRAVE</name>
<comment type="similarity">
    <text evidence="3">Belongs to the cytochrome P450 family.</text>
</comment>
<keyword evidence="4 9" id="KW-0349">Heme</keyword>
<dbReference type="InterPro" id="IPR002403">
    <property type="entry name" value="Cyt_P450_E_grp-IV"/>
</dbReference>
<evidence type="ECO:0000313" key="10">
    <source>
        <dbReference type="EMBL" id="BED42957.1"/>
    </source>
</evidence>
<dbReference type="PANTHER" id="PTHR24305:SF166">
    <property type="entry name" value="CYTOCHROME P450 12A4, MITOCHONDRIAL-RELATED"/>
    <property type="match status" value="1"/>
</dbReference>
<sequence length="544" mass="60952">MLSLAQTTLVSFAGLTVLALWKIWPMVSRAYTSSLRNLPGPPSPSWFYGNIKAIQDEDNSVPQERWASEYGPVIAYKGFLGLSRLWTTDTRALNHILTHSTDYQKPEAARRNLAKILGKGVLFTEGDQHRQQRRIMNPAFGPAQIRELTPIFVEKAAELRDVWDAQLAVDGSPTRIEVLSGLSKMTLDVIGLAGFNYNFDSLSGKPNELNAAFQEVFNPGANFTIFMFLKNVFPSLDIFPDERAKRLDHAQDVMRRIGLQLIEEKKAQIAREMSEGKSSGVERKDVQGRDLLTLLMKANMATDIPDNQRLSDEDVLAQVPTFLVAGHETTSTATMWCLYALTQAPDVQKKLRDELFTLQTEGPTMDELSSLPYLDAVVRETLRIHAPVPTTMRVATKDDVIPVSEPFVDRHGKVQDSIHISKGSPIIIPVLSLNRSTELWGADALEFKPERWMNPPETISSIPGVWGHILSFLGGPRACIGYRFSLVEMKALLFELVRAFEFELAVPASDIQKKTSIVQRPLLRSAPEQGSQMPLLVRRFKRAQ</sequence>
<evidence type="ECO:0000256" key="8">
    <source>
        <dbReference type="ARBA" id="ARBA00023033"/>
    </source>
</evidence>
<dbReference type="PRINTS" id="PR00385">
    <property type="entry name" value="P450"/>
</dbReference>
<proteinExistence type="evidence at transcript level"/>
<dbReference type="InterPro" id="IPR001128">
    <property type="entry name" value="Cyt_P450"/>
</dbReference>
<dbReference type="GO" id="GO:0016705">
    <property type="term" value="F:oxidoreductase activity, acting on paired donors, with incorporation or reduction of molecular oxygen"/>
    <property type="evidence" value="ECO:0007669"/>
    <property type="project" value="InterPro"/>
</dbReference>
<dbReference type="CDD" id="cd11069">
    <property type="entry name" value="CYP_FUM15-like"/>
    <property type="match status" value="1"/>
</dbReference>
<organism evidence="10">
    <name type="scientific">Trametes versicolor</name>
    <name type="common">White-rot fungus</name>
    <name type="synonym">Coriolus versicolor</name>
    <dbReference type="NCBI Taxonomy" id="5325"/>
    <lineage>
        <taxon>Eukaryota</taxon>
        <taxon>Fungi</taxon>
        <taxon>Dikarya</taxon>
        <taxon>Basidiomycota</taxon>
        <taxon>Agaricomycotina</taxon>
        <taxon>Agaricomycetes</taxon>
        <taxon>Polyporales</taxon>
        <taxon>Polyporaceae</taxon>
        <taxon>Trametes</taxon>
    </lineage>
</organism>
<dbReference type="GO" id="GO:0005506">
    <property type="term" value="F:iron ion binding"/>
    <property type="evidence" value="ECO:0007669"/>
    <property type="project" value="InterPro"/>
</dbReference>
<reference evidence="10" key="1">
    <citation type="submission" date="2023-03" db="EMBL/GenBank/DDBJ databases">
        <title>cytochrome P450 monooxygenase from Trametes versicolor.</title>
        <authorList>
            <person name="Ichinose H."/>
        </authorList>
    </citation>
    <scope>NUCLEOTIDE SEQUENCE</scope>
    <source>
        <strain evidence="10">NBRC 30340</strain>
    </source>
</reference>
<keyword evidence="5 9" id="KW-0479">Metal-binding</keyword>
<dbReference type="Gene3D" id="1.10.630.10">
    <property type="entry name" value="Cytochrome P450"/>
    <property type="match status" value="1"/>
</dbReference>
<keyword evidence="7 9" id="KW-0408">Iron</keyword>
<evidence type="ECO:0000256" key="7">
    <source>
        <dbReference type="ARBA" id="ARBA00023004"/>
    </source>
</evidence>
<dbReference type="EMBL" id="LC761712">
    <property type="protein sequence ID" value="BED42957.1"/>
    <property type="molecule type" value="mRNA"/>
</dbReference>
<dbReference type="SUPFAM" id="SSF48264">
    <property type="entry name" value="Cytochrome P450"/>
    <property type="match status" value="1"/>
</dbReference>
<dbReference type="InterPro" id="IPR036396">
    <property type="entry name" value="Cyt_P450_sf"/>
</dbReference>
<feature type="binding site" description="axial binding residue" evidence="9">
    <location>
        <position position="479"/>
    </location>
    <ligand>
        <name>heme</name>
        <dbReference type="ChEBI" id="CHEBI:30413"/>
    </ligand>
    <ligandPart>
        <name>Fe</name>
        <dbReference type="ChEBI" id="CHEBI:18248"/>
    </ligandPart>
</feature>
<dbReference type="GO" id="GO:0020037">
    <property type="term" value="F:heme binding"/>
    <property type="evidence" value="ECO:0007669"/>
    <property type="project" value="InterPro"/>
</dbReference>
<dbReference type="Pfam" id="PF00067">
    <property type="entry name" value="p450"/>
    <property type="match status" value="1"/>
</dbReference>
<dbReference type="GO" id="GO:0004497">
    <property type="term" value="F:monooxygenase activity"/>
    <property type="evidence" value="ECO:0007669"/>
    <property type="project" value="UniProtKB-KW"/>
</dbReference>
<evidence type="ECO:0000256" key="9">
    <source>
        <dbReference type="PIRSR" id="PIRSR602403-1"/>
    </source>
</evidence>
<protein>
    <submittedName>
        <fullName evidence="10">Cytochrome P450 monooxygenase</fullName>
    </submittedName>
</protein>
<dbReference type="PANTHER" id="PTHR24305">
    <property type="entry name" value="CYTOCHROME P450"/>
    <property type="match status" value="1"/>
</dbReference>
<evidence type="ECO:0000256" key="1">
    <source>
        <dbReference type="ARBA" id="ARBA00001971"/>
    </source>
</evidence>
<evidence type="ECO:0000256" key="6">
    <source>
        <dbReference type="ARBA" id="ARBA00023002"/>
    </source>
</evidence>
<comment type="pathway">
    <text evidence="2">Secondary metabolite biosynthesis.</text>
</comment>
<keyword evidence="8 10" id="KW-0503">Monooxygenase</keyword>
<evidence type="ECO:0000256" key="5">
    <source>
        <dbReference type="ARBA" id="ARBA00022723"/>
    </source>
</evidence>